<evidence type="ECO:0000256" key="1">
    <source>
        <dbReference type="ARBA" id="ARBA00004613"/>
    </source>
</evidence>
<dbReference type="RefSeq" id="WP_189772154.1">
    <property type="nucleotide sequence ID" value="NZ_BNCK01000007.1"/>
</dbReference>
<feature type="domain" description="NodB homology" evidence="3">
    <location>
        <begin position="81"/>
        <end position="320"/>
    </location>
</feature>
<reference evidence="4" key="2">
    <citation type="submission" date="2020-09" db="EMBL/GenBank/DDBJ databases">
        <authorList>
            <person name="Sun Q."/>
            <person name="Kim S."/>
        </authorList>
    </citation>
    <scope>NUCLEOTIDE SEQUENCE</scope>
    <source>
        <strain evidence="4">KCTC 42731</strain>
    </source>
</reference>
<protein>
    <submittedName>
        <fullName evidence="4">Polysaccharide deacetylase</fullName>
    </submittedName>
</protein>
<evidence type="ECO:0000313" key="4">
    <source>
        <dbReference type="EMBL" id="GHF99326.1"/>
    </source>
</evidence>
<gene>
    <name evidence="4" type="ORF">GCM10017161_29670</name>
</gene>
<dbReference type="PANTHER" id="PTHR34216:SF3">
    <property type="entry name" value="POLY-BETA-1,6-N-ACETYL-D-GLUCOSAMINE N-DEACETYLASE"/>
    <property type="match status" value="1"/>
</dbReference>
<dbReference type="GO" id="GO:0005975">
    <property type="term" value="P:carbohydrate metabolic process"/>
    <property type="evidence" value="ECO:0007669"/>
    <property type="project" value="InterPro"/>
</dbReference>
<dbReference type="CDD" id="cd10918">
    <property type="entry name" value="CE4_NodB_like_5s_6s"/>
    <property type="match status" value="1"/>
</dbReference>
<evidence type="ECO:0000259" key="3">
    <source>
        <dbReference type="PROSITE" id="PS51677"/>
    </source>
</evidence>
<dbReference type="PANTHER" id="PTHR34216">
    <property type="match status" value="1"/>
</dbReference>
<dbReference type="EMBL" id="BNCK01000007">
    <property type="protein sequence ID" value="GHF99326.1"/>
    <property type="molecule type" value="Genomic_DNA"/>
</dbReference>
<dbReference type="AlphaFoldDB" id="A0A919BMG5"/>
<reference evidence="4" key="1">
    <citation type="journal article" date="2014" name="Int. J. Syst. Evol. Microbiol.">
        <title>Complete genome sequence of Corynebacterium casei LMG S-19264T (=DSM 44701T), isolated from a smear-ripened cheese.</title>
        <authorList>
            <consortium name="US DOE Joint Genome Institute (JGI-PGF)"/>
            <person name="Walter F."/>
            <person name="Albersmeier A."/>
            <person name="Kalinowski J."/>
            <person name="Ruckert C."/>
        </authorList>
    </citation>
    <scope>NUCLEOTIDE SEQUENCE</scope>
    <source>
        <strain evidence="4">KCTC 42731</strain>
    </source>
</reference>
<comment type="subcellular location">
    <subcellularLocation>
        <location evidence="1">Secreted</location>
    </subcellularLocation>
</comment>
<sequence length="320" mass="36591">MSQNLERWLFGVFSKAVSHKSLGRATILTFHRVSDNNSLFGQEEVGILEFRDKMRLLKKHFNVVSIDELLNARVNDELKPYTIALTVDDGYEDCYSVITPILDELKLPGAFFITTEGIEQGGLWNDKIANALLLTEQQSIHIDGEEIFIGDDASKLIAFEKILVKCKYKKLHERSQFIALLNEQCKTEFTDYDFLTEDKIRAIANAGMIIGAHTHSHPILAVEDEQVCITEIKKSKEILENITDSSIKHFAYPNGMVGRDFNGKHESMLKKLGFESGFSTTWGHFSPDSNRFAIPRFTPWDKNVYRFAFRLVRHSCKKYG</sequence>
<dbReference type="GO" id="GO:0016810">
    <property type="term" value="F:hydrolase activity, acting on carbon-nitrogen (but not peptide) bonds"/>
    <property type="evidence" value="ECO:0007669"/>
    <property type="project" value="InterPro"/>
</dbReference>
<dbReference type="Proteomes" id="UP000623842">
    <property type="component" value="Unassembled WGS sequence"/>
</dbReference>
<dbReference type="InterPro" id="IPR051398">
    <property type="entry name" value="Polysacch_Deacetylase"/>
</dbReference>
<dbReference type="Pfam" id="PF01522">
    <property type="entry name" value="Polysacc_deac_1"/>
    <property type="match status" value="1"/>
</dbReference>
<dbReference type="SUPFAM" id="SSF88713">
    <property type="entry name" value="Glycoside hydrolase/deacetylase"/>
    <property type="match status" value="1"/>
</dbReference>
<dbReference type="Gene3D" id="3.20.20.370">
    <property type="entry name" value="Glycoside hydrolase/deacetylase"/>
    <property type="match status" value="1"/>
</dbReference>
<organism evidence="4 5">
    <name type="scientific">Thalassotalea marina</name>
    <dbReference type="NCBI Taxonomy" id="1673741"/>
    <lineage>
        <taxon>Bacteria</taxon>
        <taxon>Pseudomonadati</taxon>
        <taxon>Pseudomonadota</taxon>
        <taxon>Gammaproteobacteria</taxon>
        <taxon>Alteromonadales</taxon>
        <taxon>Colwelliaceae</taxon>
        <taxon>Thalassotalea</taxon>
    </lineage>
</organism>
<name>A0A919BMG5_9GAMM</name>
<proteinExistence type="predicted"/>
<dbReference type="InterPro" id="IPR011330">
    <property type="entry name" value="Glyco_hydro/deAcase_b/a-brl"/>
</dbReference>
<accession>A0A919BMG5</accession>
<comment type="caution">
    <text evidence="4">The sequence shown here is derived from an EMBL/GenBank/DDBJ whole genome shotgun (WGS) entry which is preliminary data.</text>
</comment>
<keyword evidence="5" id="KW-1185">Reference proteome</keyword>
<dbReference type="InterPro" id="IPR002509">
    <property type="entry name" value="NODB_dom"/>
</dbReference>
<keyword evidence="2" id="KW-0732">Signal</keyword>
<dbReference type="PROSITE" id="PS51677">
    <property type="entry name" value="NODB"/>
    <property type="match status" value="1"/>
</dbReference>
<dbReference type="GO" id="GO:0005576">
    <property type="term" value="C:extracellular region"/>
    <property type="evidence" value="ECO:0007669"/>
    <property type="project" value="UniProtKB-SubCell"/>
</dbReference>
<evidence type="ECO:0000313" key="5">
    <source>
        <dbReference type="Proteomes" id="UP000623842"/>
    </source>
</evidence>
<evidence type="ECO:0000256" key="2">
    <source>
        <dbReference type="ARBA" id="ARBA00022729"/>
    </source>
</evidence>